<protein>
    <submittedName>
        <fullName evidence="1">Uncharacterized protein</fullName>
    </submittedName>
</protein>
<dbReference type="Proteomes" id="UP000054144">
    <property type="component" value="Unassembled WGS sequence"/>
</dbReference>
<gene>
    <name evidence="1" type="ORF">FISHEDRAFT_76422</name>
</gene>
<sequence>MIAKKRAPLTQFSLESHIALVTGAGHGVEIEIVMALAEADATIYFVEINTPSQIRQDRHPRRFTVIGEAAAWGITEKAATAEDRLDICVSDAKAFTRGPPH</sequence>
<dbReference type="SUPFAM" id="SSF51735">
    <property type="entry name" value="NAD(P)-binding Rossmann-fold domains"/>
    <property type="match status" value="1"/>
</dbReference>
<evidence type="ECO:0000313" key="1">
    <source>
        <dbReference type="EMBL" id="KIY45567.1"/>
    </source>
</evidence>
<name>A0A0D7A3G1_9AGAR</name>
<accession>A0A0D7A3G1</accession>
<dbReference type="Gene3D" id="3.40.50.720">
    <property type="entry name" value="NAD(P)-binding Rossmann-like Domain"/>
    <property type="match status" value="1"/>
</dbReference>
<proteinExistence type="predicted"/>
<dbReference type="OrthoDB" id="1669814at2759"/>
<dbReference type="AlphaFoldDB" id="A0A0D7A3G1"/>
<reference evidence="1 2" key="1">
    <citation type="journal article" date="2015" name="Fungal Genet. Biol.">
        <title>Evolution of novel wood decay mechanisms in Agaricales revealed by the genome sequences of Fistulina hepatica and Cylindrobasidium torrendii.</title>
        <authorList>
            <person name="Floudas D."/>
            <person name="Held B.W."/>
            <person name="Riley R."/>
            <person name="Nagy L.G."/>
            <person name="Koehler G."/>
            <person name="Ransdell A.S."/>
            <person name="Younus H."/>
            <person name="Chow J."/>
            <person name="Chiniquy J."/>
            <person name="Lipzen A."/>
            <person name="Tritt A."/>
            <person name="Sun H."/>
            <person name="Haridas S."/>
            <person name="LaButti K."/>
            <person name="Ohm R.A."/>
            <person name="Kues U."/>
            <person name="Blanchette R.A."/>
            <person name="Grigoriev I.V."/>
            <person name="Minto R.E."/>
            <person name="Hibbett D.S."/>
        </authorList>
    </citation>
    <scope>NUCLEOTIDE SEQUENCE [LARGE SCALE GENOMIC DNA]</scope>
    <source>
        <strain evidence="1 2">ATCC 64428</strain>
    </source>
</reference>
<keyword evidence="2" id="KW-1185">Reference proteome</keyword>
<evidence type="ECO:0000313" key="2">
    <source>
        <dbReference type="Proteomes" id="UP000054144"/>
    </source>
</evidence>
<organism evidence="1 2">
    <name type="scientific">Fistulina hepatica ATCC 64428</name>
    <dbReference type="NCBI Taxonomy" id="1128425"/>
    <lineage>
        <taxon>Eukaryota</taxon>
        <taxon>Fungi</taxon>
        <taxon>Dikarya</taxon>
        <taxon>Basidiomycota</taxon>
        <taxon>Agaricomycotina</taxon>
        <taxon>Agaricomycetes</taxon>
        <taxon>Agaricomycetidae</taxon>
        <taxon>Agaricales</taxon>
        <taxon>Fistulinaceae</taxon>
        <taxon>Fistulina</taxon>
    </lineage>
</organism>
<dbReference type="EMBL" id="KN882047">
    <property type="protein sequence ID" value="KIY45567.1"/>
    <property type="molecule type" value="Genomic_DNA"/>
</dbReference>
<dbReference type="InterPro" id="IPR036291">
    <property type="entry name" value="NAD(P)-bd_dom_sf"/>
</dbReference>